<dbReference type="AlphaFoldDB" id="A0A1Y2EKS1"/>
<dbReference type="GeneID" id="63771186"/>
<dbReference type="OrthoDB" id="3473305at2759"/>
<keyword evidence="3" id="KW-1185">Reference proteome</keyword>
<accession>A0A1Y2EKS1</accession>
<dbReference type="Proteomes" id="UP000193689">
    <property type="component" value="Unassembled WGS sequence"/>
</dbReference>
<gene>
    <name evidence="2" type="ORF">BCR38DRAFT_330542</name>
</gene>
<evidence type="ECO:0000259" key="1">
    <source>
        <dbReference type="Pfam" id="PF20150"/>
    </source>
</evidence>
<dbReference type="EMBL" id="MCFJ01000001">
    <property type="protein sequence ID" value="ORY71445.1"/>
    <property type="molecule type" value="Genomic_DNA"/>
</dbReference>
<dbReference type="PANTHER" id="PTHR35910">
    <property type="entry name" value="2EXR DOMAIN-CONTAINING PROTEIN"/>
    <property type="match status" value="1"/>
</dbReference>
<dbReference type="RefSeq" id="XP_040721037.1">
    <property type="nucleotide sequence ID" value="XM_040854974.1"/>
</dbReference>
<reference evidence="2 3" key="1">
    <citation type="submission" date="2016-07" db="EMBL/GenBank/DDBJ databases">
        <title>Pervasive Adenine N6-methylation of Active Genes in Fungi.</title>
        <authorList>
            <consortium name="DOE Joint Genome Institute"/>
            <person name="Mondo S.J."/>
            <person name="Dannebaum R.O."/>
            <person name="Kuo R.C."/>
            <person name="Labutti K."/>
            <person name="Haridas S."/>
            <person name="Kuo A."/>
            <person name="Salamov A."/>
            <person name="Ahrendt S.R."/>
            <person name="Lipzen A."/>
            <person name="Sullivan W."/>
            <person name="Andreopoulos W.B."/>
            <person name="Clum A."/>
            <person name="Lindquist E."/>
            <person name="Daum C."/>
            <person name="Ramamoorthy G.K."/>
            <person name="Gryganskyi A."/>
            <person name="Culley D."/>
            <person name="Magnuson J.K."/>
            <person name="James T.Y."/>
            <person name="O'Malley M.A."/>
            <person name="Stajich J.E."/>
            <person name="Spatafora J.W."/>
            <person name="Visel A."/>
            <person name="Grigoriev I.V."/>
        </authorList>
    </citation>
    <scope>NUCLEOTIDE SEQUENCE [LARGE SCALE GENOMIC DNA]</scope>
    <source>
        <strain evidence="2 3">CBS 129021</strain>
    </source>
</reference>
<dbReference type="Pfam" id="PF20150">
    <property type="entry name" value="2EXR"/>
    <property type="match status" value="1"/>
</dbReference>
<dbReference type="InterPro" id="IPR045518">
    <property type="entry name" value="2EXR"/>
</dbReference>
<feature type="domain" description="2EXR" evidence="1">
    <location>
        <begin position="18"/>
        <end position="109"/>
    </location>
</feature>
<name>A0A1Y2EKS1_9PEZI</name>
<organism evidence="2 3">
    <name type="scientific">Pseudomassariella vexata</name>
    <dbReference type="NCBI Taxonomy" id="1141098"/>
    <lineage>
        <taxon>Eukaryota</taxon>
        <taxon>Fungi</taxon>
        <taxon>Dikarya</taxon>
        <taxon>Ascomycota</taxon>
        <taxon>Pezizomycotina</taxon>
        <taxon>Sordariomycetes</taxon>
        <taxon>Xylariomycetidae</taxon>
        <taxon>Amphisphaeriales</taxon>
        <taxon>Pseudomassariaceae</taxon>
        <taxon>Pseudomassariella</taxon>
    </lineage>
</organism>
<proteinExistence type="predicted"/>
<dbReference type="PANTHER" id="PTHR35910:SF1">
    <property type="entry name" value="2EXR DOMAIN-CONTAINING PROTEIN"/>
    <property type="match status" value="1"/>
</dbReference>
<dbReference type="InParanoid" id="A0A1Y2EKS1"/>
<evidence type="ECO:0000313" key="2">
    <source>
        <dbReference type="EMBL" id="ORY71445.1"/>
    </source>
</evidence>
<sequence>MDSETSDPQASHATARQFTLFPTLPAELRIKIWRHSFCARVLELHFPRFSSHYARDKYEIHHWQSNSANPVGLSVCVESRMEALSYYFVALPLHNSYRFLYLNPAVDTVVILGDAEYQRMTALLATVQAQDPTGRGMQRIGLSVMCWAHEFAGAMLRWWSKTLFSQVEEFVLLMYTERLPPSDFRGGECVLEDCQGMERYLRFVMGRGREPKDGEDWMVFGRAEMRIMNLGFVPGPGSKPSISG</sequence>
<protein>
    <recommendedName>
        <fullName evidence="1">2EXR domain-containing protein</fullName>
    </recommendedName>
</protein>
<evidence type="ECO:0000313" key="3">
    <source>
        <dbReference type="Proteomes" id="UP000193689"/>
    </source>
</evidence>
<comment type="caution">
    <text evidence="2">The sequence shown here is derived from an EMBL/GenBank/DDBJ whole genome shotgun (WGS) entry which is preliminary data.</text>
</comment>